<sequence>MIKLIILGIAIAFVPLALFFGTKNGFYNTDRYHGNGSAH</sequence>
<dbReference type="STRING" id="1183438.GKIL_3939"/>
<reference evidence="1 2" key="1">
    <citation type="journal article" date="2013" name="PLoS ONE">
        <title>Cultivation and Complete Genome Sequencing of Gloeobacter kilaueensis sp. nov., from a Lava Cave in Kilauea Caldera, Hawai'i.</title>
        <authorList>
            <person name="Saw J.H."/>
            <person name="Schatz M."/>
            <person name="Brown M.V."/>
            <person name="Kunkel D.D."/>
            <person name="Foster J.S."/>
            <person name="Shick H."/>
            <person name="Christensen S."/>
            <person name="Hou S."/>
            <person name="Wan X."/>
            <person name="Donachie S.P."/>
        </authorList>
    </citation>
    <scope>NUCLEOTIDE SEQUENCE [LARGE SCALE GENOMIC DNA]</scope>
    <source>
        <strain evidence="2">JS</strain>
    </source>
</reference>
<evidence type="ECO:0000313" key="1">
    <source>
        <dbReference type="EMBL" id="AGY60185.1"/>
    </source>
</evidence>
<dbReference type="Proteomes" id="UP000017396">
    <property type="component" value="Chromosome"/>
</dbReference>
<keyword evidence="2" id="KW-1185">Reference proteome</keyword>
<dbReference type="EMBL" id="CP003587">
    <property type="protein sequence ID" value="AGY60185.1"/>
    <property type="molecule type" value="Genomic_DNA"/>
</dbReference>
<dbReference type="HOGENOM" id="CLU_205405_1_0_3"/>
<proteinExistence type="predicted"/>
<dbReference type="KEGG" id="glj:GKIL_3939"/>
<organism evidence="1 2">
    <name type="scientific">Gloeobacter kilaueensis (strain ATCC BAA-2537 / CCAP 1431/1 / ULC 316 / JS1)</name>
    <dbReference type="NCBI Taxonomy" id="1183438"/>
    <lineage>
        <taxon>Bacteria</taxon>
        <taxon>Bacillati</taxon>
        <taxon>Cyanobacteriota</taxon>
        <taxon>Cyanophyceae</taxon>
        <taxon>Gloeobacterales</taxon>
        <taxon>Gloeobacteraceae</taxon>
        <taxon>Gloeobacter</taxon>
    </lineage>
</organism>
<name>U5QR35_GLOK1</name>
<dbReference type="OrthoDB" id="489512at2"/>
<dbReference type="AlphaFoldDB" id="U5QR35"/>
<accession>U5QR35</accession>
<protein>
    <submittedName>
        <fullName evidence="1">Uncharacterized protein</fullName>
    </submittedName>
</protein>
<gene>
    <name evidence="1" type="ORF">GKIL_3939</name>
</gene>
<evidence type="ECO:0000313" key="2">
    <source>
        <dbReference type="Proteomes" id="UP000017396"/>
    </source>
</evidence>
<dbReference type="PATRIC" id="fig|1183438.3.peg.3875"/>